<dbReference type="PROSITE" id="PS50888">
    <property type="entry name" value="BHLH"/>
    <property type="match status" value="1"/>
</dbReference>
<dbReference type="Proteomes" id="UP001237642">
    <property type="component" value="Unassembled WGS sequence"/>
</dbReference>
<dbReference type="InterPro" id="IPR036638">
    <property type="entry name" value="HLH_DNA-bd_sf"/>
</dbReference>
<reference evidence="8" key="2">
    <citation type="submission" date="2023-05" db="EMBL/GenBank/DDBJ databases">
        <authorList>
            <person name="Schelkunov M.I."/>
        </authorList>
    </citation>
    <scope>NUCLEOTIDE SEQUENCE</scope>
    <source>
        <strain evidence="8">Hsosn_3</strain>
        <tissue evidence="8">Leaf</tissue>
    </source>
</reference>
<name>A0AAD8HE23_9APIA</name>
<dbReference type="GO" id="GO:0046983">
    <property type="term" value="F:protein dimerization activity"/>
    <property type="evidence" value="ECO:0007669"/>
    <property type="project" value="InterPro"/>
</dbReference>
<evidence type="ECO:0000256" key="1">
    <source>
        <dbReference type="ARBA" id="ARBA00004123"/>
    </source>
</evidence>
<keyword evidence="2" id="KW-0805">Transcription regulation</keyword>
<evidence type="ECO:0000256" key="4">
    <source>
        <dbReference type="ARBA" id="ARBA00023242"/>
    </source>
</evidence>
<keyword evidence="5" id="KW-0175">Coiled coil</keyword>
<comment type="subcellular location">
    <subcellularLocation>
        <location evidence="1">Nucleus</location>
    </subcellularLocation>
</comment>
<dbReference type="PANTHER" id="PTHR13935">
    <property type="entry name" value="ACHAETE-SCUTE TRANSCRIPTION FACTOR-RELATED"/>
    <property type="match status" value="1"/>
</dbReference>
<dbReference type="AlphaFoldDB" id="A0AAD8HE23"/>
<accession>A0AAD8HE23</accession>
<dbReference type="EMBL" id="JAUIZM010000009">
    <property type="protein sequence ID" value="KAK1364853.1"/>
    <property type="molecule type" value="Genomic_DNA"/>
</dbReference>
<sequence>MDQNQSSSSRADRKTIEKNRRTQMKGLYTELNSLVPRQNSREAKSLTDQLDEAEKYIRKLQMKVEKMKEKRERLMENNPNARFYGGLATPPQIEIHESEGLDIVNASFSVTENSVFHTIHSKVGEFAQEGAIDRVTEKLNTFVAGST</sequence>
<dbReference type="GO" id="GO:0000977">
    <property type="term" value="F:RNA polymerase II transcription regulatory region sequence-specific DNA binding"/>
    <property type="evidence" value="ECO:0007669"/>
    <property type="project" value="TreeGrafter"/>
</dbReference>
<evidence type="ECO:0000259" key="7">
    <source>
        <dbReference type="PROSITE" id="PS50888"/>
    </source>
</evidence>
<dbReference type="GO" id="GO:0090575">
    <property type="term" value="C:RNA polymerase II transcription regulator complex"/>
    <property type="evidence" value="ECO:0007669"/>
    <property type="project" value="TreeGrafter"/>
</dbReference>
<protein>
    <submittedName>
        <fullName evidence="8">Achaete-scute transcription factor-related protein</fullName>
    </submittedName>
</protein>
<feature type="coiled-coil region" evidence="5">
    <location>
        <begin position="43"/>
        <end position="77"/>
    </location>
</feature>
<feature type="region of interest" description="Disordered" evidence="6">
    <location>
        <begin position="1"/>
        <end position="25"/>
    </location>
</feature>
<keyword evidence="3" id="KW-0804">Transcription</keyword>
<evidence type="ECO:0000313" key="8">
    <source>
        <dbReference type="EMBL" id="KAK1364853.1"/>
    </source>
</evidence>
<dbReference type="GO" id="GO:0000981">
    <property type="term" value="F:DNA-binding transcription factor activity, RNA polymerase II-specific"/>
    <property type="evidence" value="ECO:0007669"/>
    <property type="project" value="TreeGrafter"/>
</dbReference>
<dbReference type="InterPro" id="IPR011598">
    <property type="entry name" value="bHLH_dom"/>
</dbReference>
<dbReference type="InterPro" id="IPR015660">
    <property type="entry name" value="MASH1/Ascl1a-like"/>
</dbReference>
<organism evidence="8 9">
    <name type="scientific">Heracleum sosnowskyi</name>
    <dbReference type="NCBI Taxonomy" id="360622"/>
    <lineage>
        <taxon>Eukaryota</taxon>
        <taxon>Viridiplantae</taxon>
        <taxon>Streptophyta</taxon>
        <taxon>Embryophyta</taxon>
        <taxon>Tracheophyta</taxon>
        <taxon>Spermatophyta</taxon>
        <taxon>Magnoliopsida</taxon>
        <taxon>eudicotyledons</taxon>
        <taxon>Gunneridae</taxon>
        <taxon>Pentapetalae</taxon>
        <taxon>asterids</taxon>
        <taxon>campanulids</taxon>
        <taxon>Apiales</taxon>
        <taxon>Apiaceae</taxon>
        <taxon>Apioideae</taxon>
        <taxon>apioid superclade</taxon>
        <taxon>Tordylieae</taxon>
        <taxon>Tordyliinae</taxon>
        <taxon>Heracleum</taxon>
    </lineage>
</organism>
<evidence type="ECO:0000256" key="2">
    <source>
        <dbReference type="ARBA" id="ARBA00023015"/>
    </source>
</evidence>
<dbReference type="PANTHER" id="PTHR13935:SF90">
    <property type="entry name" value="TRANSCRIPTION FACTOR BHLH162"/>
    <property type="match status" value="1"/>
</dbReference>
<feature type="domain" description="BHLH" evidence="7">
    <location>
        <begin position="8"/>
        <end position="60"/>
    </location>
</feature>
<keyword evidence="9" id="KW-1185">Reference proteome</keyword>
<proteinExistence type="predicted"/>
<evidence type="ECO:0000256" key="6">
    <source>
        <dbReference type="SAM" id="MobiDB-lite"/>
    </source>
</evidence>
<dbReference type="Pfam" id="PF00010">
    <property type="entry name" value="HLH"/>
    <property type="match status" value="1"/>
</dbReference>
<keyword evidence="4" id="KW-0539">Nucleus</keyword>
<evidence type="ECO:0000256" key="5">
    <source>
        <dbReference type="SAM" id="Coils"/>
    </source>
</evidence>
<reference evidence="8" key="1">
    <citation type="submission" date="2023-02" db="EMBL/GenBank/DDBJ databases">
        <title>Genome of toxic invasive species Heracleum sosnowskyi carries increased number of genes despite the absence of recent whole-genome duplications.</title>
        <authorList>
            <person name="Schelkunov M."/>
            <person name="Shtratnikova V."/>
            <person name="Makarenko M."/>
            <person name="Klepikova A."/>
            <person name="Omelchenko D."/>
            <person name="Novikova G."/>
            <person name="Obukhova E."/>
            <person name="Bogdanov V."/>
            <person name="Penin A."/>
            <person name="Logacheva M."/>
        </authorList>
    </citation>
    <scope>NUCLEOTIDE SEQUENCE</scope>
    <source>
        <strain evidence="8">Hsosn_3</strain>
        <tissue evidence="8">Leaf</tissue>
    </source>
</reference>
<evidence type="ECO:0000313" key="9">
    <source>
        <dbReference type="Proteomes" id="UP001237642"/>
    </source>
</evidence>
<gene>
    <name evidence="8" type="ORF">POM88_040414</name>
</gene>
<feature type="compositionally biased region" description="Basic and acidic residues" evidence="6">
    <location>
        <begin position="10"/>
        <end position="20"/>
    </location>
</feature>
<dbReference type="SUPFAM" id="SSF47459">
    <property type="entry name" value="HLH, helix-loop-helix DNA-binding domain"/>
    <property type="match status" value="1"/>
</dbReference>
<comment type="caution">
    <text evidence="8">The sequence shown here is derived from an EMBL/GenBank/DDBJ whole genome shotgun (WGS) entry which is preliminary data.</text>
</comment>
<evidence type="ECO:0000256" key="3">
    <source>
        <dbReference type="ARBA" id="ARBA00023163"/>
    </source>
</evidence>
<dbReference type="Gene3D" id="4.10.280.10">
    <property type="entry name" value="Helix-loop-helix DNA-binding domain"/>
    <property type="match status" value="1"/>
</dbReference>